<proteinExistence type="predicted"/>
<dbReference type="SUPFAM" id="SSF81901">
    <property type="entry name" value="HCP-like"/>
    <property type="match status" value="1"/>
</dbReference>
<dbReference type="EMBL" id="JAPFFF010000006">
    <property type="protein sequence ID" value="KAK8888400.1"/>
    <property type="molecule type" value="Genomic_DNA"/>
</dbReference>
<dbReference type="InterPro" id="IPR008978">
    <property type="entry name" value="HSP20-like_chaperone"/>
</dbReference>
<dbReference type="InterPro" id="IPR011990">
    <property type="entry name" value="TPR-like_helical_dom_sf"/>
</dbReference>
<dbReference type="Gene3D" id="1.25.40.10">
    <property type="entry name" value="Tetratricopeptide repeat domain"/>
    <property type="match status" value="1"/>
</dbReference>
<gene>
    <name evidence="2" type="ORF">M9Y10_039470</name>
</gene>
<organism evidence="2 3">
    <name type="scientific">Tritrichomonas musculus</name>
    <dbReference type="NCBI Taxonomy" id="1915356"/>
    <lineage>
        <taxon>Eukaryota</taxon>
        <taxon>Metamonada</taxon>
        <taxon>Parabasalia</taxon>
        <taxon>Tritrichomonadida</taxon>
        <taxon>Tritrichomonadidae</taxon>
        <taxon>Tritrichomonas</taxon>
    </lineage>
</organism>
<evidence type="ECO:0000256" key="1">
    <source>
        <dbReference type="SAM" id="Phobius"/>
    </source>
</evidence>
<name>A0ABR2KBB3_9EUKA</name>
<comment type="caution">
    <text evidence="2">The sequence shown here is derived from an EMBL/GenBank/DDBJ whole genome shotgun (WGS) entry which is preliminary data.</text>
</comment>
<keyword evidence="3" id="KW-1185">Reference proteome</keyword>
<dbReference type="Gene3D" id="2.60.40.790">
    <property type="match status" value="1"/>
</dbReference>
<keyword evidence="1" id="KW-0472">Membrane</keyword>
<dbReference type="CDD" id="cd06463">
    <property type="entry name" value="p23_like"/>
    <property type="match status" value="1"/>
</dbReference>
<evidence type="ECO:0008006" key="4">
    <source>
        <dbReference type="Google" id="ProtNLM"/>
    </source>
</evidence>
<keyword evidence="1" id="KW-1133">Transmembrane helix</keyword>
<sequence length="331" mass="37402">MDRITPSTQDAYNWKFEQKEDEVIVTFPLPKTFNIHSIEAQLIEDNQSIIVKAPNHIPFLAGNLEHEASKYNIDYKDEENEVVLHIIKAVPETWHIVIKSTTLTTFEIDPKSAYLLAVLLQKEELPEELRVQLFRFLQMSCNAGYVPALIYFGSILLQNPESESAGLSYLQIAAEGYQSAEAYYFLGVYLLDHQQKEQGYMLLEESLAKGFKGAAYVIGKILSPLSEIDAGKPKDGKAALEMLQQCENPEAKLEMARIYFQGCKEVPKDIGKANEIYKEAKELDPSLPPLEEIEVKQPTSTKKSKALVAIVAVSIVSLFGFLVYNQIRRHK</sequence>
<evidence type="ECO:0000313" key="2">
    <source>
        <dbReference type="EMBL" id="KAK8888400.1"/>
    </source>
</evidence>
<accession>A0ABR2KBB3</accession>
<protein>
    <recommendedName>
        <fullName evidence="4">CS domain-containing protein</fullName>
    </recommendedName>
</protein>
<keyword evidence="1" id="KW-0812">Transmembrane</keyword>
<feature type="transmembrane region" description="Helical" evidence="1">
    <location>
        <begin position="306"/>
        <end position="324"/>
    </location>
</feature>
<dbReference type="SUPFAM" id="SSF49764">
    <property type="entry name" value="HSP20-like chaperones"/>
    <property type="match status" value="1"/>
</dbReference>
<dbReference type="Proteomes" id="UP001470230">
    <property type="component" value="Unassembled WGS sequence"/>
</dbReference>
<evidence type="ECO:0000313" key="3">
    <source>
        <dbReference type="Proteomes" id="UP001470230"/>
    </source>
</evidence>
<reference evidence="2 3" key="1">
    <citation type="submission" date="2024-04" db="EMBL/GenBank/DDBJ databases">
        <title>Tritrichomonas musculus Genome.</title>
        <authorList>
            <person name="Alves-Ferreira E."/>
            <person name="Grigg M."/>
            <person name="Lorenzi H."/>
            <person name="Galac M."/>
        </authorList>
    </citation>
    <scope>NUCLEOTIDE SEQUENCE [LARGE SCALE GENOMIC DNA]</scope>
    <source>
        <strain evidence="2 3">EAF2021</strain>
    </source>
</reference>